<dbReference type="SUPFAM" id="SSF52540">
    <property type="entry name" value="P-loop containing nucleoside triphosphate hydrolases"/>
    <property type="match status" value="1"/>
</dbReference>
<keyword evidence="5" id="KW-0547">Nucleotide-binding</keyword>
<dbReference type="InterPro" id="IPR015854">
    <property type="entry name" value="ABC_transpr_LolD-like"/>
</dbReference>
<name>A0ABV5WHH4_9BACI</name>
<keyword evidence="3" id="KW-0813">Transport</keyword>
<dbReference type="SMART" id="SM00382">
    <property type="entry name" value="AAA"/>
    <property type="match status" value="1"/>
</dbReference>
<dbReference type="RefSeq" id="WP_379950121.1">
    <property type="nucleotide sequence ID" value="NZ_JBHMAF010000091.1"/>
</dbReference>
<evidence type="ECO:0000256" key="2">
    <source>
        <dbReference type="ARBA" id="ARBA00011131"/>
    </source>
</evidence>
<dbReference type="InterPro" id="IPR027417">
    <property type="entry name" value="P-loop_NTPase"/>
</dbReference>
<dbReference type="PROSITE" id="PS00211">
    <property type="entry name" value="ABC_TRANSPORTER_1"/>
    <property type="match status" value="1"/>
</dbReference>
<evidence type="ECO:0000259" key="11">
    <source>
        <dbReference type="PROSITE" id="PS50893"/>
    </source>
</evidence>
<comment type="subcellular location">
    <subcellularLocation>
        <location evidence="1">Cell membrane</location>
        <topology evidence="1">Peripheral membrane protein</topology>
    </subcellularLocation>
</comment>
<keyword evidence="7" id="KW-0472">Membrane</keyword>
<accession>A0ABV5WHH4</accession>
<dbReference type="PANTHER" id="PTHR24220">
    <property type="entry name" value="IMPORT ATP-BINDING PROTEIN"/>
    <property type="match status" value="1"/>
</dbReference>
<proteinExistence type="inferred from homology"/>
<dbReference type="Proteomes" id="UP001589609">
    <property type="component" value="Unassembled WGS sequence"/>
</dbReference>
<evidence type="ECO:0000256" key="1">
    <source>
        <dbReference type="ARBA" id="ARBA00004202"/>
    </source>
</evidence>
<comment type="function">
    <text evidence="10">Part of the ABC transporter complex hrt involved in hemin import. Responsible for energy coupling to the transport system.</text>
</comment>
<organism evidence="12 13">
    <name type="scientific">Ectobacillus funiculus</name>
    <dbReference type="NCBI Taxonomy" id="137993"/>
    <lineage>
        <taxon>Bacteria</taxon>
        <taxon>Bacillati</taxon>
        <taxon>Bacillota</taxon>
        <taxon>Bacilli</taxon>
        <taxon>Bacillales</taxon>
        <taxon>Bacillaceae</taxon>
        <taxon>Ectobacillus</taxon>
    </lineage>
</organism>
<evidence type="ECO:0000256" key="10">
    <source>
        <dbReference type="ARBA" id="ARBA00024721"/>
    </source>
</evidence>
<dbReference type="InterPro" id="IPR003439">
    <property type="entry name" value="ABC_transporter-like_ATP-bd"/>
</dbReference>
<dbReference type="CDD" id="cd03255">
    <property type="entry name" value="ABC_MJ0796_LolCDE_FtsE"/>
    <property type="match status" value="1"/>
</dbReference>
<dbReference type="InterPro" id="IPR017911">
    <property type="entry name" value="MacB-like_ATP-bd"/>
</dbReference>
<keyword evidence="13" id="KW-1185">Reference proteome</keyword>
<sequence>MRKLVLENISKVYGEGDGKVTALDRVSLEVQAGEFIGVVGPSGSGKSTFLSVAGALLSPSSGTILLNGQDITKLSSKELTKVRLKQIGFVFQSSNLVPYLNVRDQLLFVSRLAGSIEKEAEQRAQELLSSLDMVSRQFNYPNQLSGGQRQRVAIARAFMNNPQLILADEPTASLDSKHGRAVAEMLAREVRERGKAAIMVTHDDRVLDLCDRIVTIRDGKLYE</sequence>
<protein>
    <recommendedName>
        <fullName evidence="9">Putative hemin import ATP-binding protein HrtA</fullName>
    </recommendedName>
</protein>
<comment type="similarity">
    <text evidence="8">Belongs to the ABC transporter superfamily. HrtA family.</text>
</comment>
<evidence type="ECO:0000256" key="3">
    <source>
        <dbReference type="ARBA" id="ARBA00022448"/>
    </source>
</evidence>
<dbReference type="InterPro" id="IPR017871">
    <property type="entry name" value="ABC_transporter-like_CS"/>
</dbReference>
<dbReference type="Gene3D" id="3.40.50.300">
    <property type="entry name" value="P-loop containing nucleotide triphosphate hydrolases"/>
    <property type="match status" value="1"/>
</dbReference>
<evidence type="ECO:0000313" key="12">
    <source>
        <dbReference type="EMBL" id="MFB9759785.1"/>
    </source>
</evidence>
<keyword evidence="6 12" id="KW-0067">ATP-binding</keyword>
<evidence type="ECO:0000256" key="8">
    <source>
        <dbReference type="ARBA" id="ARBA00024359"/>
    </source>
</evidence>
<dbReference type="PROSITE" id="PS50893">
    <property type="entry name" value="ABC_TRANSPORTER_2"/>
    <property type="match status" value="1"/>
</dbReference>
<evidence type="ECO:0000256" key="4">
    <source>
        <dbReference type="ARBA" id="ARBA00022475"/>
    </source>
</evidence>
<comment type="subunit">
    <text evidence="2">The complex is composed of two ATP-binding proteins (HrtA), two transmembrane proteins (HrtB) and a solute-binding protein.</text>
</comment>
<evidence type="ECO:0000256" key="5">
    <source>
        <dbReference type="ARBA" id="ARBA00022741"/>
    </source>
</evidence>
<feature type="domain" description="ABC transporter" evidence="11">
    <location>
        <begin position="4"/>
        <end position="223"/>
    </location>
</feature>
<gene>
    <name evidence="12" type="ORF">ACFFMS_15385</name>
</gene>
<reference evidence="12 13" key="1">
    <citation type="submission" date="2024-09" db="EMBL/GenBank/DDBJ databases">
        <authorList>
            <person name="Sun Q."/>
            <person name="Mori K."/>
        </authorList>
    </citation>
    <scope>NUCLEOTIDE SEQUENCE [LARGE SCALE GENOMIC DNA]</scope>
    <source>
        <strain evidence="12 13">JCM 11201</strain>
    </source>
</reference>
<comment type="caution">
    <text evidence="12">The sequence shown here is derived from an EMBL/GenBank/DDBJ whole genome shotgun (WGS) entry which is preliminary data.</text>
</comment>
<dbReference type="Pfam" id="PF00005">
    <property type="entry name" value="ABC_tran"/>
    <property type="match status" value="1"/>
</dbReference>
<evidence type="ECO:0000256" key="9">
    <source>
        <dbReference type="ARBA" id="ARBA00024432"/>
    </source>
</evidence>
<evidence type="ECO:0000256" key="7">
    <source>
        <dbReference type="ARBA" id="ARBA00023136"/>
    </source>
</evidence>
<dbReference type="GO" id="GO:0005524">
    <property type="term" value="F:ATP binding"/>
    <property type="evidence" value="ECO:0007669"/>
    <property type="project" value="UniProtKB-KW"/>
</dbReference>
<evidence type="ECO:0000256" key="6">
    <source>
        <dbReference type="ARBA" id="ARBA00022840"/>
    </source>
</evidence>
<dbReference type="PANTHER" id="PTHR24220:SF666">
    <property type="entry name" value="HEMIN IMPORT ATP-BINDING PROTEIN HRTA-RELATED"/>
    <property type="match status" value="1"/>
</dbReference>
<keyword evidence="4" id="KW-1003">Cell membrane</keyword>
<evidence type="ECO:0000313" key="13">
    <source>
        <dbReference type="Proteomes" id="UP001589609"/>
    </source>
</evidence>
<dbReference type="EMBL" id="JBHMAF010000091">
    <property type="protein sequence ID" value="MFB9759785.1"/>
    <property type="molecule type" value="Genomic_DNA"/>
</dbReference>
<dbReference type="InterPro" id="IPR003593">
    <property type="entry name" value="AAA+_ATPase"/>
</dbReference>